<evidence type="ECO:0000256" key="1">
    <source>
        <dbReference type="ARBA" id="ARBA00004202"/>
    </source>
</evidence>
<dbReference type="Proteomes" id="UP001596039">
    <property type="component" value="Unassembled WGS sequence"/>
</dbReference>
<dbReference type="CDD" id="cd03811">
    <property type="entry name" value="GT4_GT28_WabH-like"/>
    <property type="match status" value="1"/>
</dbReference>
<accession>A0ABW0NSU1</accession>
<dbReference type="Pfam" id="PF04464">
    <property type="entry name" value="Glyphos_transf"/>
    <property type="match status" value="1"/>
</dbReference>
<evidence type="ECO:0000256" key="3">
    <source>
        <dbReference type="ARBA" id="ARBA00022475"/>
    </source>
</evidence>
<feature type="compositionally biased region" description="Low complexity" evidence="7">
    <location>
        <begin position="858"/>
        <end position="870"/>
    </location>
</feature>
<evidence type="ECO:0000256" key="6">
    <source>
        <dbReference type="ARBA" id="ARBA00023136"/>
    </source>
</evidence>
<keyword evidence="3" id="KW-1003">Cell membrane</keyword>
<comment type="similarity">
    <text evidence="2">Belongs to the CDP-glycerol glycerophosphotransferase family.</text>
</comment>
<dbReference type="SUPFAM" id="SSF53756">
    <property type="entry name" value="UDP-Glycosyltransferase/glycogen phosphorylase"/>
    <property type="match status" value="1"/>
</dbReference>
<reference evidence="10" key="1">
    <citation type="journal article" date="2019" name="Int. J. Syst. Evol. Microbiol.">
        <title>The Global Catalogue of Microorganisms (GCM) 10K type strain sequencing project: providing services to taxonomists for standard genome sequencing and annotation.</title>
        <authorList>
            <consortium name="The Broad Institute Genomics Platform"/>
            <consortium name="The Broad Institute Genome Sequencing Center for Infectious Disease"/>
            <person name="Wu L."/>
            <person name="Ma J."/>
        </authorList>
    </citation>
    <scope>NUCLEOTIDE SEQUENCE [LARGE SCALE GENOMIC DNA]</scope>
    <source>
        <strain evidence="10">CGMCC 4.6997</strain>
    </source>
</reference>
<dbReference type="InterPro" id="IPR051612">
    <property type="entry name" value="Teichoic_Acid_Biosynth"/>
</dbReference>
<dbReference type="PANTHER" id="PTHR37316">
    <property type="entry name" value="TEICHOIC ACID GLYCEROL-PHOSPHATE PRIMASE"/>
    <property type="match status" value="1"/>
</dbReference>
<dbReference type="Gene3D" id="3.40.50.2000">
    <property type="entry name" value="Glycogen Phosphorylase B"/>
    <property type="match status" value="1"/>
</dbReference>
<evidence type="ECO:0000313" key="9">
    <source>
        <dbReference type="EMBL" id="MFC5503073.1"/>
    </source>
</evidence>
<dbReference type="InterPro" id="IPR043149">
    <property type="entry name" value="TagF_N"/>
</dbReference>
<proteinExistence type="inferred from homology"/>
<keyword evidence="5" id="KW-0777">Teichoic acid biosynthesis</keyword>
<evidence type="ECO:0000259" key="8">
    <source>
        <dbReference type="Pfam" id="PF00534"/>
    </source>
</evidence>
<keyword evidence="6" id="KW-0472">Membrane</keyword>
<dbReference type="InterPro" id="IPR043148">
    <property type="entry name" value="TagF_C"/>
</dbReference>
<comment type="caution">
    <text evidence="9">The sequence shown here is derived from an EMBL/GenBank/DDBJ whole genome shotgun (WGS) entry which is preliminary data.</text>
</comment>
<evidence type="ECO:0000313" key="10">
    <source>
        <dbReference type="Proteomes" id="UP001596039"/>
    </source>
</evidence>
<evidence type="ECO:0000256" key="7">
    <source>
        <dbReference type="SAM" id="MobiDB-lite"/>
    </source>
</evidence>
<sequence>MTDAAELRRGPMHRVRRRVKRLMRRLLVAWEAEARARARRRPILANVVLYESFAGNGALDNPEAIFRALLRAPDLTRLRHVWVLDGRSSHRAIRAEFARDRRVRFVQHRSSAYFRALSRAHYLINNATFPLEFQKREGQVYLNTWHGTPLKLMGYDMPNGAVASANTLRNFVAADLLLSQNSFMTERMYLGAYKLAGAFRGRILELGYPRVDRQTLDDAQRAAALARLSEAGVPIGEQRLVLYAPTWTGDDFSSPDDEASALVATVSQLQERLGSGYRVLLKTHQAVHHFARRDADARRVLVPNDIPTNVMLGLTDTLITDFSSIFFDFLALDRPIAFYVPPSSEYLTQRGAYLPADQLPGPTVRDVDALAEVIRSATPPAIAQRRLEWRDRFIGPLGGPTGDALGGASERVIDVLFRGAPVVEPSREVIATDDADRKRTMLIYLGGMRSNGITSSALNLLRAIDHDIFDVSILIARPRGRQQRANQALIDPRVRQFHRAGGMNGTKLRVFLLKVHERLRPSAPTSAWESRLWRDEWLRLFGDCRFDDVIDFSGYGRFWSQLLLHSPQARRSIWLHNDLAAEVTREVWGRQRMRRSLPAVFALYPRFDELVSVSPSLAEVNRTRLSALSGADPAAFVSARNLVDVDRVTEGAGHPVLDLEEVADADETPAWVDALAADDGTRWFVTVGRLSPEKNQTRLIAAFAQLHASRPSARLLIVGDGPLRAQLDQEVTARGLDGVVFLTGALSNPFAVMAAADCFVLSSNYEGQPMVLLEAAVVGLPIVTVDFGSVRDALPPEAMRVVEQSEAGLAAGMAAYLDGAVPPARFDGAAYNRRATREFERVVNGSLPDEDPTPSSPAPGIAAAGTATAG</sequence>
<dbReference type="InterPro" id="IPR007554">
    <property type="entry name" value="Glycerophosphate_synth"/>
</dbReference>
<dbReference type="EMBL" id="JBHSMG010000003">
    <property type="protein sequence ID" value="MFC5503073.1"/>
    <property type="molecule type" value="Genomic_DNA"/>
</dbReference>
<comment type="subcellular location">
    <subcellularLocation>
        <location evidence="1">Cell membrane</location>
        <topology evidence="1">Peripheral membrane protein</topology>
    </subcellularLocation>
</comment>
<gene>
    <name evidence="9" type="ORF">ACFPJ4_12560</name>
</gene>
<organism evidence="9 10">
    <name type="scientific">Lysinimonas soli</name>
    <dbReference type="NCBI Taxonomy" id="1074233"/>
    <lineage>
        <taxon>Bacteria</taxon>
        <taxon>Bacillati</taxon>
        <taxon>Actinomycetota</taxon>
        <taxon>Actinomycetes</taxon>
        <taxon>Micrococcales</taxon>
        <taxon>Microbacteriaceae</taxon>
        <taxon>Lysinimonas</taxon>
    </lineage>
</organism>
<feature type="domain" description="Glycosyl transferase family 1" evidence="8">
    <location>
        <begin position="672"/>
        <end position="829"/>
    </location>
</feature>
<evidence type="ECO:0000256" key="2">
    <source>
        <dbReference type="ARBA" id="ARBA00010488"/>
    </source>
</evidence>
<evidence type="ECO:0000256" key="4">
    <source>
        <dbReference type="ARBA" id="ARBA00022679"/>
    </source>
</evidence>
<dbReference type="PANTHER" id="PTHR37316:SF3">
    <property type="entry name" value="TEICHOIC ACID GLYCEROL-PHOSPHATE TRANSFERASE"/>
    <property type="match status" value="1"/>
</dbReference>
<protein>
    <submittedName>
        <fullName evidence="9">CDP-glycerol glycerophosphotransferase family protein</fullName>
    </submittedName>
</protein>
<keyword evidence="4" id="KW-0808">Transferase</keyword>
<dbReference type="Gene3D" id="3.40.50.12580">
    <property type="match status" value="1"/>
</dbReference>
<dbReference type="RefSeq" id="WP_386740786.1">
    <property type="nucleotide sequence ID" value="NZ_JBHSMG010000003.1"/>
</dbReference>
<dbReference type="Pfam" id="PF00534">
    <property type="entry name" value="Glycos_transf_1"/>
    <property type="match status" value="1"/>
</dbReference>
<evidence type="ECO:0000256" key="5">
    <source>
        <dbReference type="ARBA" id="ARBA00022944"/>
    </source>
</evidence>
<dbReference type="Gene3D" id="3.40.50.11820">
    <property type="match status" value="1"/>
</dbReference>
<keyword evidence="10" id="KW-1185">Reference proteome</keyword>
<feature type="region of interest" description="Disordered" evidence="7">
    <location>
        <begin position="844"/>
        <end position="870"/>
    </location>
</feature>
<dbReference type="InterPro" id="IPR001296">
    <property type="entry name" value="Glyco_trans_1"/>
</dbReference>
<name>A0ABW0NSU1_9MICO</name>